<sequence length="751" mass="86188">MHRHKSNLKQTNKPFKGKSNKKSSSHKNFSCTVSKHSKPILKHNRYNKKNQIRKNKTSRLIKRRLDNVSEIPILCTIVPFNSFCSPLLVLENIANYIYDNYSGNIPPNQLLTDIKPNKVFNFKLDGYKLSICIAKYGDILNSLDPVKCSDIIFASFGYNSGFQSFDSFGYRLLKSIKLQGQSNVIGLFSSENEVYSESSLIDCGKVLKKSFEMEFPNSKFFSLSKKNDIRSLISSIPHFNDSKLNLRYGRGYILSESSEIKEKVSEDGINETQLLIRGFVRGVGLTANFPVHITGFGDFIIKEIYPIPIDDVNMRINYHHSGTLDANFLDVSKSTENKTSKKELFETARSKSDSSVPENICDCSEITKMDVDSIETPFCENIKTNEIKSTTLITDLNDESDVFRPKIADERRIDRQTICRTRFSKYRGLESLRTSDWDPYEGLPNEYSQISEIEDFKNTGELSRKLYFDNCTKENFAGKYCEITLAPISSETSKLLTMENISNNFIILSSILPLEQKIGVMNFRVRRTCENMDIVRNKTPLVLQAGFRRLFICPTFSSSPRLSSSTVIERGQILKLCAVFTHGEYFIISCYCTIIFPPCPVLLFSISDYCNIKKCQIGVYKDFKVPREIKINDWPLAWGDVVDADPYHVIVKRIILIGSIFKVRKTKGVVRFMFNNPEDVKWFMPIGLKTRNGVRGVIREPLGMHGYMKCLFSKPIQQNEIVGMSIYKRVFPKWFPFTWFEKSEVVMDARL</sequence>
<dbReference type="GO" id="GO:0000479">
    <property type="term" value="P:endonucleolytic cleavage of tricistronic rRNA transcript (SSU-rRNA, 5.8S rRNA, LSU-rRNA)"/>
    <property type="evidence" value="ECO:0007669"/>
    <property type="project" value="TreeGrafter"/>
</dbReference>
<evidence type="ECO:0000259" key="4">
    <source>
        <dbReference type="SMART" id="SM01362"/>
    </source>
</evidence>
<dbReference type="GO" id="GO:0005525">
    <property type="term" value="F:GTP binding"/>
    <property type="evidence" value="ECO:0007669"/>
    <property type="project" value="TreeGrafter"/>
</dbReference>
<dbReference type="PANTHER" id="PTHR12858">
    <property type="entry name" value="RIBOSOME BIOGENESIS PROTEIN"/>
    <property type="match status" value="1"/>
</dbReference>
<dbReference type="EMBL" id="JAWDEY010000022">
    <property type="protein sequence ID" value="KAK6588759.1"/>
    <property type="molecule type" value="Genomic_DNA"/>
</dbReference>
<feature type="compositionally biased region" description="Basic residues" evidence="2">
    <location>
        <begin position="15"/>
        <end position="25"/>
    </location>
</feature>
<dbReference type="InterPro" id="IPR039761">
    <property type="entry name" value="Bms1/Tsr1"/>
</dbReference>
<organism evidence="5 6">
    <name type="scientific">Cryptosporidium xiaoi</name>
    <dbReference type="NCBI Taxonomy" id="659607"/>
    <lineage>
        <taxon>Eukaryota</taxon>
        <taxon>Sar</taxon>
        <taxon>Alveolata</taxon>
        <taxon>Apicomplexa</taxon>
        <taxon>Conoidasida</taxon>
        <taxon>Coccidia</taxon>
        <taxon>Eucoccidiorida</taxon>
        <taxon>Eimeriorina</taxon>
        <taxon>Cryptosporidiidae</taxon>
        <taxon>Cryptosporidium</taxon>
    </lineage>
</organism>
<dbReference type="GO" id="GO:0030688">
    <property type="term" value="C:preribosome, small subunit precursor"/>
    <property type="evidence" value="ECO:0007669"/>
    <property type="project" value="TreeGrafter"/>
</dbReference>
<dbReference type="PANTHER" id="PTHR12858:SF1">
    <property type="entry name" value="PRE-RRNA-PROCESSING PROTEIN TSR1 HOMOLOG"/>
    <property type="match status" value="1"/>
</dbReference>
<dbReference type="InterPro" id="IPR012948">
    <property type="entry name" value="AARP2CN"/>
</dbReference>
<dbReference type="SMART" id="SM01362">
    <property type="entry name" value="DUF663"/>
    <property type="match status" value="1"/>
</dbReference>
<gene>
    <name evidence="5" type="ORF">RS030_2195</name>
</gene>
<keyword evidence="6" id="KW-1185">Reference proteome</keyword>
<dbReference type="Pfam" id="PF04950">
    <property type="entry name" value="RIBIOP_C"/>
    <property type="match status" value="1"/>
</dbReference>
<dbReference type="AlphaFoldDB" id="A0AAV9XWT4"/>
<reference evidence="5 6" key="1">
    <citation type="submission" date="2023-10" db="EMBL/GenBank/DDBJ databases">
        <title>Comparative genomics analysis reveals potential genetic determinants of host preference in Cryptosporidium xiaoi.</title>
        <authorList>
            <person name="Xiao L."/>
            <person name="Li J."/>
        </authorList>
    </citation>
    <scope>NUCLEOTIDE SEQUENCE [LARGE SCALE GENOMIC DNA]</scope>
    <source>
        <strain evidence="5 6">52996</strain>
    </source>
</reference>
<dbReference type="GO" id="GO:0034511">
    <property type="term" value="F:U3 snoRNA binding"/>
    <property type="evidence" value="ECO:0007669"/>
    <property type="project" value="TreeGrafter"/>
</dbReference>
<comment type="similarity">
    <text evidence="1">Belongs to the TRAFAC class translation factor GTPase superfamily. Bms1-like GTPase family. TSR1 subfamily.</text>
</comment>
<dbReference type="InterPro" id="IPR007034">
    <property type="entry name" value="BMS1_TSR1_C"/>
</dbReference>
<feature type="domain" description="AARP2CN" evidence="3">
    <location>
        <begin position="228"/>
        <end position="309"/>
    </location>
</feature>
<comment type="caution">
    <text evidence="5">The sequence shown here is derived from an EMBL/GenBank/DDBJ whole genome shotgun (WGS) entry which is preliminary data.</text>
</comment>
<feature type="domain" description="Ribosome biogenesis protein BMS1/TSR1 C-terminal" evidence="4">
    <location>
        <begin position="406"/>
        <end position="730"/>
    </location>
</feature>
<dbReference type="Proteomes" id="UP001311799">
    <property type="component" value="Unassembled WGS sequence"/>
</dbReference>
<proteinExistence type="inferred from homology"/>
<evidence type="ECO:0000256" key="1">
    <source>
        <dbReference type="ARBA" id="ARBA00038288"/>
    </source>
</evidence>
<feature type="region of interest" description="Disordered" evidence="2">
    <location>
        <begin position="1"/>
        <end position="34"/>
    </location>
</feature>
<evidence type="ECO:0000259" key="3">
    <source>
        <dbReference type="SMART" id="SM00785"/>
    </source>
</evidence>
<dbReference type="SMART" id="SM00785">
    <property type="entry name" value="AARP2CN"/>
    <property type="match status" value="1"/>
</dbReference>
<dbReference type="Pfam" id="PF22298">
    <property type="entry name" value="Tsr1_G-like"/>
    <property type="match status" value="1"/>
</dbReference>
<evidence type="ECO:0000313" key="5">
    <source>
        <dbReference type="EMBL" id="KAK6588759.1"/>
    </source>
</evidence>
<protein>
    <submittedName>
        <fullName evidence="5">Tsr1p GTpase</fullName>
    </submittedName>
</protein>
<accession>A0AAV9XWT4</accession>
<name>A0AAV9XWT4_9CRYT</name>
<dbReference type="GO" id="GO:0003924">
    <property type="term" value="F:GTPase activity"/>
    <property type="evidence" value="ECO:0007669"/>
    <property type="project" value="TreeGrafter"/>
</dbReference>
<dbReference type="GO" id="GO:0005634">
    <property type="term" value="C:nucleus"/>
    <property type="evidence" value="ECO:0007669"/>
    <property type="project" value="InterPro"/>
</dbReference>
<dbReference type="Pfam" id="PF08142">
    <property type="entry name" value="AARP2CN"/>
    <property type="match status" value="1"/>
</dbReference>
<evidence type="ECO:0000256" key="2">
    <source>
        <dbReference type="SAM" id="MobiDB-lite"/>
    </source>
</evidence>
<dbReference type="GO" id="GO:0000462">
    <property type="term" value="P:maturation of SSU-rRNA from tricistronic rRNA transcript (SSU-rRNA, 5.8S rRNA, LSU-rRNA)"/>
    <property type="evidence" value="ECO:0007669"/>
    <property type="project" value="TreeGrafter"/>
</dbReference>
<evidence type="ECO:0000313" key="6">
    <source>
        <dbReference type="Proteomes" id="UP001311799"/>
    </source>
</evidence>